<feature type="non-terminal residue" evidence="1">
    <location>
        <position position="73"/>
    </location>
</feature>
<evidence type="ECO:0000313" key="1">
    <source>
        <dbReference type="EMBL" id="JAC62763.1"/>
    </source>
</evidence>
<dbReference type="EMBL" id="GBEZ01024202">
    <property type="protein sequence ID" value="JAC62763.1"/>
    <property type="molecule type" value="Transcribed_RNA"/>
</dbReference>
<sequence length="73" mass="7409">LLGSDGHVLSYREVAAPPRPERSGAGIATSLVRTVSLLGGDAAFPDRISVLLSSVCVFVFEKEGIGGVGGSLP</sequence>
<feature type="non-terminal residue" evidence="1">
    <location>
        <position position="1"/>
    </location>
</feature>
<proteinExistence type="predicted"/>
<accession>A0A061QSU2</accession>
<reference evidence="1" key="1">
    <citation type="submission" date="2014-05" db="EMBL/GenBank/DDBJ databases">
        <title>The transcriptome of the halophilic microalga Tetraselmis sp. GSL018 isolated from the Great Salt Lake, Utah.</title>
        <authorList>
            <person name="Jinkerson R.E."/>
            <person name="D'Adamo S."/>
            <person name="Posewitz M.C."/>
        </authorList>
    </citation>
    <scope>NUCLEOTIDE SEQUENCE</scope>
    <source>
        <strain evidence="1">GSL018</strain>
    </source>
</reference>
<name>A0A061QSU2_9CHLO</name>
<organism evidence="1">
    <name type="scientific">Tetraselmis sp. GSL018</name>
    <dbReference type="NCBI Taxonomy" id="582737"/>
    <lineage>
        <taxon>Eukaryota</taxon>
        <taxon>Viridiplantae</taxon>
        <taxon>Chlorophyta</taxon>
        <taxon>core chlorophytes</taxon>
        <taxon>Chlorodendrophyceae</taxon>
        <taxon>Chlorodendrales</taxon>
        <taxon>Chlorodendraceae</taxon>
        <taxon>Tetraselmis</taxon>
    </lineage>
</organism>
<gene>
    <name evidence="1" type="ORF">TSPGSL018_22379</name>
</gene>
<protein>
    <submittedName>
        <fullName evidence="1">Uncharacterized protein</fullName>
    </submittedName>
</protein>
<dbReference type="AlphaFoldDB" id="A0A061QSU2"/>